<gene>
    <name evidence="7" type="ORF">SAMN05421505_102234</name>
</gene>
<dbReference type="GO" id="GO:0019148">
    <property type="term" value="F:D-cysteine desulfhydrase activity"/>
    <property type="evidence" value="ECO:0007669"/>
    <property type="project" value="TreeGrafter"/>
</dbReference>
<evidence type="ECO:0000256" key="3">
    <source>
        <dbReference type="ARBA" id="ARBA00022898"/>
    </source>
</evidence>
<dbReference type="Gene3D" id="3.40.50.1100">
    <property type="match status" value="2"/>
</dbReference>
<dbReference type="Pfam" id="PF00291">
    <property type="entry name" value="PALP"/>
    <property type="match status" value="1"/>
</dbReference>
<evidence type="ECO:0000256" key="1">
    <source>
        <dbReference type="ARBA" id="ARBA00001933"/>
    </source>
</evidence>
<comment type="similarity">
    <text evidence="2">Belongs to the ACC deaminase/D-cysteine desulfhydrase family.</text>
</comment>
<dbReference type="Proteomes" id="UP000198923">
    <property type="component" value="Unassembled WGS sequence"/>
</dbReference>
<dbReference type="InterPro" id="IPR027278">
    <property type="entry name" value="ACCD_DCysDesulf"/>
</dbReference>
<dbReference type="PANTHER" id="PTHR43780:SF2">
    <property type="entry name" value="1-AMINOCYCLOPROPANE-1-CARBOXYLATE DEAMINASE-RELATED"/>
    <property type="match status" value="1"/>
</dbReference>
<dbReference type="SUPFAM" id="SSF53686">
    <property type="entry name" value="Tryptophan synthase beta subunit-like PLP-dependent enzymes"/>
    <property type="match status" value="1"/>
</dbReference>
<dbReference type="STRING" id="504805.SAMN05421505_102234"/>
<evidence type="ECO:0000313" key="8">
    <source>
        <dbReference type="Proteomes" id="UP000198923"/>
    </source>
</evidence>
<feature type="domain" description="Tryptophan synthase beta chain-like PALP" evidence="6">
    <location>
        <begin position="9"/>
        <end position="270"/>
    </location>
</feature>
<sequence length="275" mass="29503">MEIEDRRLPGVRLLLKRDDLIHAQVTGNKWRKLSGNLGHERVLAFGGAHSNLIRAVASAGHLLGFETIGVIRGEEHRPLNPTLAHAVACGMRLTYLDRTTYRLKHTQPVIDALRARWGPFHLLPEGAGNAAAVVGCAAIAEEIGDLADVICCPVGTGGTLAGISAGLTGARRAVGFAVLKGGAFLRDEVARLQREAIGRVKDDWTIELDYHFGGYARCPAELEGFAADFEARHGVPVERIYVAKMLAGIFAMVREGRFSPGTRIAAVVTGAPFPS</sequence>
<evidence type="ECO:0000256" key="4">
    <source>
        <dbReference type="PIRSR" id="PIRSR006278-1"/>
    </source>
</evidence>
<comment type="cofactor">
    <cofactor evidence="1">
        <name>pyridoxal 5'-phosphate</name>
        <dbReference type="ChEBI" id="CHEBI:597326"/>
    </cofactor>
</comment>
<dbReference type="PANTHER" id="PTHR43780">
    <property type="entry name" value="1-AMINOCYCLOPROPANE-1-CARBOXYLATE DEAMINASE-RELATED"/>
    <property type="match status" value="1"/>
</dbReference>
<keyword evidence="3 5" id="KW-0663">Pyridoxal phosphate</keyword>
<accession>A0A1G7SAP8</accession>
<dbReference type="InterPro" id="IPR036052">
    <property type="entry name" value="TrpB-like_PALP_sf"/>
</dbReference>
<evidence type="ECO:0000256" key="5">
    <source>
        <dbReference type="PIRSR" id="PIRSR006278-2"/>
    </source>
</evidence>
<feature type="modified residue" description="N6-(pyridoxal phosphate)lysine" evidence="5">
    <location>
        <position position="29"/>
    </location>
</feature>
<dbReference type="GO" id="GO:1901605">
    <property type="term" value="P:alpha-amino acid metabolic process"/>
    <property type="evidence" value="ECO:0007669"/>
    <property type="project" value="UniProtKB-ARBA"/>
</dbReference>
<feature type="active site" description="Nucleophile" evidence="4">
    <location>
        <position position="50"/>
    </location>
</feature>
<protein>
    <submittedName>
        <fullName evidence="7">1-aminocyclopropane-1-carboxylate deaminase</fullName>
    </submittedName>
</protein>
<keyword evidence="8" id="KW-1185">Reference proteome</keyword>
<evidence type="ECO:0000313" key="7">
    <source>
        <dbReference type="EMBL" id="SDG20125.1"/>
    </source>
</evidence>
<name>A0A1G7SAP8_9ACTN</name>
<proteinExistence type="inferred from homology"/>
<evidence type="ECO:0000259" key="6">
    <source>
        <dbReference type="Pfam" id="PF00291"/>
    </source>
</evidence>
<dbReference type="EMBL" id="FNCN01000002">
    <property type="protein sequence ID" value="SDG20125.1"/>
    <property type="molecule type" value="Genomic_DNA"/>
</dbReference>
<dbReference type="PIRSF" id="PIRSF006278">
    <property type="entry name" value="ACCD_DCysDesulf"/>
    <property type="match status" value="1"/>
</dbReference>
<evidence type="ECO:0000256" key="2">
    <source>
        <dbReference type="ARBA" id="ARBA00008639"/>
    </source>
</evidence>
<organism evidence="7 8">
    <name type="scientific">Sinosporangium album</name>
    <dbReference type="NCBI Taxonomy" id="504805"/>
    <lineage>
        <taxon>Bacteria</taxon>
        <taxon>Bacillati</taxon>
        <taxon>Actinomycetota</taxon>
        <taxon>Actinomycetes</taxon>
        <taxon>Streptosporangiales</taxon>
        <taxon>Streptosporangiaceae</taxon>
        <taxon>Sinosporangium</taxon>
    </lineage>
</organism>
<reference evidence="7 8" key="1">
    <citation type="submission" date="2016-10" db="EMBL/GenBank/DDBJ databases">
        <authorList>
            <person name="de Groot N.N."/>
        </authorList>
    </citation>
    <scope>NUCLEOTIDE SEQUENCE [LARGE SCALE GENOMIC DNA]</scope>
    <source>
        <strain evidence="7 8">CPCC 201354</strain>
    </source>
</reference>
<dbReference type="InterPro" id="IPR001926">
    <property type="entry name" value="TrpB-like_PALP"/>
</dbReference>
<dbReference type="AlphaFoldDB" id="A0A1G7SAP8"/>
<dbReference type="OrthoDB" id="9801249at2"/>